<dbReference type="EMBL" id="ASPP01023814">
    <property type="protein sequence ID" value="ETO09924.1"/>
    <property type="molecule type" value="Genomic_DNA"/>
</dbReference>
<proteinExistence type="predicted"/>
<dbReference type="PROSITE" id="PS50082">
    <property type="entry name" value="WD_REPEATS_2"/>
    <property type="match status" value="16"/>
</dbReference>
<dbReference type="InterPro" id="IPR015943">
    <property type="entry name" value="WD40/YVTN_repeat-like_dom_sf"/>
</dbReference>
<dbReference type="Pfam" id="PF25173">
    <property type="entry name" value="Beta-prop_WDR3_1st"/>
    <property type="match status" value="2"/>
</dbReference>
<keyword evidence="6" id="KW-1185">Reference proteome</keyword>
<dbReference type="InterPro" id="IPR036322">
    <property type="entry name" value="WD40_repeat_dom_sf"/>
</dbReference>
<organism evidence="5 6">
    <name type="scientific">Reticulomyxa filosa</name>
    <dbReference type="NCBI Taxonomy" id="46433"/>
    <lineage>
        <taxon>Eukaryota</taxon>
        <taxon>Sar</taxon>
        <taxon>Rhizaria</taxon>
        <taxon>Retaria</taxon>
        <taxon>Foraminifera</taxon>
        <taxon>Monothalamids</taxon>
        <taxon>Reticulomyxidae</taxon>
        <taxon>Reticulomyxa</taxon>
    </lineage>
</organism>
<gene>
    <name evidence="5" type="ORF">RFI_27453</name>
</gene>
<dbReference type="Pfam" id="PF00400">
    <property type="entry name" value="WD40"/>
    <property type="match status" value="6"/>
</dbReference>
<feature type="non-terminal residue" evidence="5">
    <location>
        <position position="1"/>
    </location>
</feature>
<feature type="repeat" description="WD" evidence="3">
    <location>
        <begin position="1851"/>
        <end position="1892"/>
    </location>
</feature>
<reference evidence="5 6" key="1">
    <citation type="journal article" date="2013" name="Curr. Biol.">
        <title>The Genome of the Foraminiferan Reticulomyxa filosa.</title>
        <authorList>
            <person name="Glockner G."/>
            <person name="Hulsmann N."/>
            <person name="Schleicher M."/>
            <person name="Noegel A.A."/>
            <person name="Eichinger L."/>
            <person name="Gallinger C."/>
            <person name="Pawlowski J."/>
            <person name="Sierra R."/>
            <person name="Euteneuer U."/>
            <person name="Pillet L."/>
            <person name="Moustafa A."/>
            <person name="Platzer M."/>
            <person name="Groth M."/>
            <person name="Szafranski K."/>
            <person name="Schliwa M."/>
        </authorList>
    </citation>
    <scope>NUCLEOTIDE SEQUENCE [LARGE SCALE GENOMIC DNA]</scope>
</reference>
<dbReference type="SMART" id="SM00320">
    <property type="entry name" value="WD40"/>
    <property type="match status" value="16"/>
</dbReference>
<feature type="repeat" description="WD" evidence="3">
    <location>
        <begin position="1599"/>
        <end position="1640"/>
    </location>
</feature>
<feature type="repeat" description="WD" evidence="3">
    <location>
        <begin position="1431"/>
        <end position="1472"/>
    </location>
</feature>
<feature type="repeat" description="WD" evidence="3">
    <location>
        <begin position="1305"/>
        <end position="1346"/>
    </location>
</feature>
<evidence type="ECO:0000259" key="4">
    <source>
        <dbReference type="Pfam" id="PF05729"/>
    </source>
</evidence>
<feature type="domain" description="NACHT" evidence="4">
    <location>
        <begin position="821"/>
        <end position="954"/>
    </location>
</feature>
<evidence type="ECO:0000256" key="2">
    <source>
        <dbReference type="ARBA" id="ARBA00022737"/>
    </source>
</evidence>
<feature type="repeat" description="WD" evidence="3">
    <location>
        <begin position="1893"/>
        <end position="1934"/>
    </location>
</feature>
<feature type="repeat" description="WD" evidence="3">
    <location>
        <begin position="1473"/>
        <end position="1514"/>
    </location>
</feature>
<dbReference type="InterPro" id="IPR007111">
    <property type="entry name" value="NACHT_NTPase"/>
</dbReference>
<feature type="repeat" description="WD" evidence="3">
    <location>
        <begin position="1557"/>
        <end position="1598"/>
    </location>
</feature>
<dbReference type="Gene3D" id="2.130.10.10">
    <property type="entry name" value="YVTN repeat-like/Quinoprotein amine dehydrogenase"/>
    <property type="match status" value="8"/>
</dbReference>
<feature type="repeat" description="WD" evidence="3">
    <location>
        <begin position="1515"/>
        <end position="1556"/>
    </location>
</feature>
<dbReference type="PANTHER" id="PTHR19848:SF8">
    <property type="entry name" value="F-BOX AND WD REPEAT DOMAIN CONTAINING 7"/>
    <property type="match status" value="1"/>
</dbReference>
<accession>X6M7P3</accession>
<evidence type="ECO:0000256" key="3">
    <source>
        <dbReference type="PROSITE-ProRule" id="PRU00221"/>
    </source>
</evidence>
<evidence type="ECO:0000313" key="5">
    <source>
        <dbReference type="EMBL" id="ETO09924.1"/>
    </source>
</evidence>
<feature type="repeat" description="WD" evidence="3">
    <location>
        <begin position="1641"/>
        <end position="1682"/>
    </location>
</feature>
<dbReference type="PANTHER" id="PTHR19848">
    <property type="entry name" value="WD40 REPEAT PROTEIN"/>
    <property type="match status" value="1"/>
</dbReference>
<dbReference type="PROSITE" id="PS50294">
    <property type="entry name" value="WD_REPEATS_REGION"/>
    <property type="match status" value="16"/>
</dbReference>
<dbReference type="PROSITE" id="PS00678">
    <property type="entry name" value="WD_REPEATS_1"/>
    <property type="match status" value="16"/>
</dbReference>
<dbReference type="InterPro" id="IPR019775">
    <property type="entry name" value="WD40_repeat_CS"/>
</dbReference>
<comment type="caution">
    <text evidence="5">The sequence shown here is derived from an EMBL/GenBank/DDBJ whole genome shotgun (WGS) entry which is preliminary data.</text>
</comment>
<feature type="repeat" description="WD" evidence="3">
    <location>
        <begin position="1935"/>
        <end position="1976"/>
    </location>
</feature>
<feature type="repeat" description="WD" evidence="3">
    <location>
        <begin position="1347"/>
        <end position="1388"/>
    </location>
</feature>
<keyword evidence="1 3" id="KW-0853">WD repeat</keyword>
<dbReference type="Pfam" id="PF05729">
    <property type="entry name" value="NACHT"/>
    <property type="match status" value="1"/>
</dbReference>
<dbReference type="InterPro" id="IPR018391">
    <property type="entry name" value="PQQ_b-propeller_rpt"/>
</dbReference>
<dbReference type="SUPFAM" id="SSF50978">
    <property type="entry name" value="WD40 repeat-like"/>
    <property type="match status" value="3"/>
</dbReference>
<name>X6M7P3_RETFI</name>
<protein>
    <submittedName>
        <fullName evidence="5">NB-ARC domain-containing protein</fullName>
    </submittedName>
</protein>
<dbReference type="PRINTS" id="PR00320">
    <property type="entry name" value="GPROTEINBRPT"/>
</dbReference>
<keyword evidence="2" id="KW-0677">Repeat</keyword>
<dbReference type="SUPFAM" id="SSF52540">
    <property type="entry name" value="P-loop containing nucleoside triphosphate hydrolases"/>
    <property type="match status" value="1"/>
</dbReference>
<evidence type="ECO:0000313" key="6">
    <source>
        <dbReference type="Proteomes" id="UP000023152"/>
    </source>
</evidence>
<dbReference type="SMART" id="SM00564">
    <property type="entry name" value="PQQ"/>
    <property type="match status" value="9"/>
</dbReference>
<feature type="repeat" description="WD" evidence="3">
    <location>
        <begin position="1767"/>
        <end position="1808"/>
    </location>
</feature>
<dbReference type="Proteomes" id="UP000023152">
    <property type="component" value="Unassembled WGS sequence"/>
</dbReference>
<dbReference type="Gene3D" id="3.40.50.300">
    <property type="entry name" value="P-loop containing nucleotide triphosphate hydrolases"/>
    <property type="match status" value="1"/>
</dbReference>
<feature type="repeat" description="WD" evidence="3">
    <location>
        <begin position="1683"/>
        <end position="1724"/>
    </location>
</feature>
<dbReference type="InterPro" id="IPR001680">
    <property type="entry name" value="WD40_rpt"/>
</dbReference>
<feature type="repeat" description="WD" evidence="3">
    <location>
        <begin position="1725"/>
        <end position="1766"/>
    </location>
</feature>
<feature type="repeat" description="WD" evidence="3">
    <location>
        <begin position="1389"/>
        <end position="1430"/>
    </location>
</feature>
<dbReference type="InterPro" id="IPR020472">
    <property type="entry name" value="WD40_PAC1"/>
</dbReference>
<dbReference type="Gene3D" id="2.160.20.80">
    <property type="entry name" value="E3 ubiquitin-protein ligase SopA"/>
    <property type="match status" value="1"/>
</dbReference>
<dbReference type="InterPro" id="IPR027417">
    <property type="entry name" value="P-loop_NTPase"/>
</dbReference>
<feature type="repeat" description="WD" evidence="3">
    <location>
        <begin position="1809"/>
        <end position="1850"/>
    </location>
</feature>
<dbReference type="CDD" id="cd00200">
    <property type="entry name" value="WD40"/>
    <property type="match status" value="3"/>
</dbReference>
<evidence type="ECO:0000256" key="1">
    <source>
        <dbReference type="ARBA" id="ARBA00022574"/>
    </source>
</evidence>
<dbReference type="SUPFAM" id="SSF141571">
    <property type="entry name" value="Pentapeptide repeat-like"/>
    <property type="match status" value="1"/>
</dbReference>
<sequence length="1990" mass="227104">RYHQKETKETGVKMKEIHLVIEGFGMKQKYACADKEREKNSKERFFLPLQTKSFQNCKQNKVYFHFNCHINFFLKKPVTEGAGVQTSNKKNFTSSQKKKKKEKYVLIKLSDDEPVTFKPGSGQMADELSKEENWKLLQQATKHGLNLTDMSSFLFVKKKSNNAQINDGNDFMHVWNELIQSKQARYYTFKMKKKKKKKIYIHFIKKKLNSGAYEGKRTTWCPKNSNEPRFYQELEKEDWGKHLQEFKALTGISDYQNNENGEYNAYNEYSLGDEKKGKVVIKTGEDLKNIWKSLYDEDSRKWSLQLKVADQKIEDTLEDEKTETVDKRVFTTTTTTTKNNNLYLSDNKELEEKKKQSKTLEKEEEKSVIGEIKAGINLQGYCKNKECLAGKAKISVWMNLEFGEISLDSNNISYSCPVCKQLTLTSVIKALFFNSEHSIYASDGSSHENDYNYQRSYPIQSGLKYTLKANKIRQHAESIEDLRDRSEKAMMSNDIINLVAELQKHEITVVRPPSLKGNERLSEKIKADYGGDHNQVFDVGRFTILCENKVKLQTAVTVMKKAEQFHLIVSEDKDFFEKQSKTHHRFHNIKLYVPKYDVYIEMQATLKNFTTLEGYTIIENPKLSHIFYEHIRAWQPKNAEEEDLKQASDEALTKMNDIICEWIDDKGIQKLATRYKPPLDIGILKPSQLHKKSEIEINNNVPLKIAQFTYEQLCKFTPEKVKGKGMYVILYEYYKKYIIGDKHPASCHDFALLLQESMKQELKEDIATSQALETYIPLQANKYPYTDGDNHEKQNTFNCHQHVITFLNEEEEKNEQKENKVMIIQGKSGSGKSIFCRYLEKTLWNNYASDSKKAIPVYISFTKFYNKQNEKDIILQALQGRHINKESMDAIREKVPFVFIMDGFDEIFDVYSQNHNENESYFYDRFNLNQWNAKVIVTCRSSALKEEDIKTCLIGNNNQNHISMMYLWPFTKIQMRDYIDKFAAMKTNNNNNSNNNNWTSQQYEETLNNYPNLQKMVEEPFLLRLILDVLPLLQKNYDKNTRISRAQVYQVFNDQWINNHAQNIILKLKELKVQMSINKLKSVLERYCLDLGFDMFFEEKQIITELNMDVDVNDFQNVDVDKWQRYFNGDSIAKYVLRKVGDNKYQFLHKSCQEYYAAQKILFNIISWNDNNQLYINQLYINQKLLNTELSIIQFIADRIYDQSQQFSHLIQKLFQIIQLSKNNPNISIAAANAATILNAANVSMSYQNWDNICIPHAILDKAFLEGTTFKGAILDHVSFFQACLNNTNFTNASTNSINFGESYLQGHSNSVTSVGFSPDGFKIVSGSRDKTVRIWDVSSGKQIKSLEGHSNIIHSAGFSPDGSKIVSGSQDKTIRIWDVSSGEQIQLLKEHSSIVASVGFSPDGSKIVSGSSDTTIRIWDVSSGELIRSLNGHSRLVSFVGFFPDGSKIVSGSYDNTIRIWDVSSGEQIQLLKGHSNIITSVGFSPDGSKIVSGSYDKAIRIWDVSSGELIRQLEGHSEGITSVKFSPDGSKIVSGSLDKTVQIWDVSSRKLIQKLEGHSHWVNSVGFSPDGSKIVSGSFDKSIRIWNVPFRKLTQSLEGHSDAVRSVNFFSDGSKVVSGSQDNTIRIWDVSSGELVRSLEGHSSWVLFVGFSPDSSKIVSGSCDKTIRIWDVSSGKLIQLLNGHSESISSIKFSPDGSKIVSGSFDKTIRIWDVSSGELIRSLKGHSDTVYSVDFFPDGSKIVSGSLDKTLRIWDVSSGELMKKLEGHSACINSVKLSLDGSKIVSGSDDDTIRIWDASSGEEVQLLEGHSNYIASVEFSPDGSKIVSGSWDKTIRIWDVSSGKLIQTLEGHSDFIYVVGFSLDGSKIVSASRDKTIRIWNVSSEKLLRPLEGHSHWFNSVDFSFDGYKIVSGSFDKTIQIWDVSSGKLIRSWNGHSKSVTSVGFSPDGSKIVSGSRDKTIRIWDVSSGELIRHWKDIQILLFCCVLS</sequence>